<keyword evidence="7 12" id="KW-0406">Ion transport</keyword>
<dbReference type="PANTHER" id="PTHR28259:SF1">
    <property type="entry name" value="FLUORIDE EXPORT PROTEIN 1-RELATED"/>
    <property type="match status" value="1"/>
</dbReference>
<evidence type="ECO:0000256" key="5">
    <source>
        <dbReference type="ARBA" id="ARBA00022989"/>
    </source>
</evidence>
<name>A0A918XFA8_9GAMM</name>
<keyword evidence="12" id="KW-0813">Transport</keyword>
<reference evidence="13" key="2">
    <citation type="submission" date="2020-09" db="EMBL/GenBank/DDBJ databases">
        <authorList>
            <person name="Sun Q."/>
            <person name="Kim S."/>
        </authorList>
    </citation>
    <scope>NUCLEOTIDE SEQUENCE</scope>
    <source>
        <strain evidence="13">KCTC 23430</strain>
    </source>
</reference>
<feature type="transmembrane region" description="Helical" evidence="12">
    <location>
        <begin position="97"/>
        <end position="120"/>
    </location>
</feature>
<proteinExistence type="inferred from homology"/>
<dbReference type="Pfam" id="PF02537">
    <property type="entry name" value="CRCB"/>
    <property type="match status" value="1"/>
</dbReference>
<evidence type="ECO:0000256" key="1">
    <source>
        <dbReference type="ARBA" id="ARBA00004651"/>
    </source>
</evidence>
<keyword evidence="2 12" id="KW-1003">Cell membrane</keyword>
<gene>
    <name evidence="12 13" type="primary">crcB</name>
    <name evidence="12" type="synonym">fluC</name>
    <name evidence="13" type="ORF">GCM10007053_09960</name>
</gene>
<evidence type="ECO:0000256" key="10">
    <source>
        <dbReference type="ARBA" id="ARBA00035120"/>
    </source>
</evidence>
<evidence type="ECO:0000256" key="8">
    <source>
        <dbReference type="ARBA" id="ARBA00023136"/>
    </source>
</evidence>
<comment type="subcellular location">
    <subcellularLocation>
        <location evidence="1 12">Cell membrane</location>
        <topology evidence="1 12">Multi-pass membrane protein</topology>
    </subcellularLocation>
</comment>
<keyword evidence="3" id="KW-0997">Cell inner membrane</keyword>
<comment type="catalytic activity">
    <reaction evidence="11">
        <text>fluoride(in) = fluoride(out)</text>
        <dbReference type="Rhea" id="RHEA:76159"/>
        <dbReference type="ChEBI" id="CHEBI:17051"/>
    </reaction>
    <physiologicalReaction direction="left-to-right" evidence="11">
        <dbReference type="Rhea" id="RHEA:76160"/>
    </physiologicalReaction>
</comment>
<dbReference type="EMBL" id="BMYM01000001">
    <property type="protein sequence ID" value="GHD29440.1"/>
    <property type="molecule type" value="Genomic_DNA"/>
</dbReference>
<evidence type="ECO:0000256" key="3">
    <source>
        <dbReference type="ARBA" id="ARBA00022519"/>
    </source>
</evidence>
<keyword evidence="4 12" id="KW-0812">Transmembrane</keyword>
<comment type="similarity">
    <text evidence="10 12">Belongs to the fluoride channel Fluc/FEX (TC 1.A.43) family.</text>
</comment>
<evidence type="ECO:0000256" key="11">
    <source>
        <dbReference type="ARBA" id="ARBA00035585"/>
    </source>
</evidence>
<organism evidence="13 14">
    <name type="scientific">Parahalioglobus pacificus</name>
    <dbReference type="NCBI Taxonomy" id="930806"/>
    <lineage>
        <taxon>Bacteria</taxon>
        <taxon>Pseudomonadati</taxon>
        <taxon>Pseudomonadota</taxon>
        <taxon>Gammaproteobacteria</taxon>
        <taxon>Cellvibrionales</taxon>
        <taxon>Halieaceae</taxon>
        <taxon>Parahalioglobus</taxon>
    </lineage>
</organism>
<keyword evidence="6 12" id="KW-0915">Sodium</keyword>
<dbReference type="GO" id="GO:0062054">
    <property type="term" value="F:fluoride channel activity"/>
    <property type="evidence" value="ECO:0007669"/>
    <property type="project" value="UniProtKB-UniRule"/>
</dbReference>
<comment type="function">
    <text evidence="12">Fluoride-specific ion channel. Important for reducing fluoride concentration in the cell, thus reducing its toxicity.</text>
</comment>
<keyword evidence="8 12" id="KW-0472">Membrane</keyword>
<dbReference type="RefSeq" id="WP_189475678.1">
    <property type="nucleotide sequence ID" value="NZ_BMYM01000001.1"/>
</dbReference>
<sequence length="125" mass="13559">MKYLLFIALGGAGGAVGRYLLSEWVHSLWKGHLPLGTLMVNVIGSFAIGVAYVLLVEKDILHPGWRSVLMIGFLGAFTTFSTFSLETITLIEQGQLWHALAYIIFSALACVLAAGCAIQLTRFLS</sequence>
<evidence type="ECO:0000256" key="6">
    <source>
        <dbReference type="ARBA" id="ARBA00023053"/>
    </source>
</evidence>
<keyword evidence="14" id="KW-1185">Reference proteome</keyword>
<dbReference type="HAMAP" id="MF_00454">
    <property type="entry name" value="FluC"/>
    <property type="match status" value="1"/>
</dbReference>
<evidence type="ECO:0000256" key="7">
    <source>
        <dbReference type="ARBA" id="ARBA00023065"/>
    </source>
</evidence>
<comment type="activity regulation">
    <text evidence="12">Na(+) is not transported, but it plays an essential structural role and its presence is essential for fluoride channel function.</text>
</comment>
<comment type="caution">
    <text evidence="13">The sequence shown here is derived from an EMBL/GenBank/DDBJ whole genome shotgun (WGS) entry which is preliminary data.</text>
</comment>
<dbReference type="GO" id="GO:0046872">
    <property type="term" value="F:metal ion binding"/>
    <property type="evidence" value="ECO:0007669"/>
    <property type="project" value="UniProtKB-KW"/>
</dbReference>
<evidence type="ECO:0000256" key="2">
    <source>
        <dbReference type="ARBA" id="ARBA00022475"/>
    </source>
</evidence>
<dbReference type="AlphaFoldDB" id="A0A918XFA8"/>
<reference evidence="13" key="1">
    <citation type="journal article" date="2014" name="Int. J. Syst. Evol. Microbiol.">
        <title>Complete genome sequence of Corynebacterium casei LMG S-19264T (=DSM 44701T), isolated from a smear-ripened cheese.</title>
        <authorList>
            <consortium name="US DOE Joint Genome Institute (JGI-PGF)"/>
            <person name="Walter F."/>
            <person name="Albersmeier A."/>
            <person name="Kalinowski J."/>
            <person name="Ruckert C."/>
        </authorList>
    </citation>
    <scope>NUCLEOTIDE SEQUENCE</scope>
    <source>
        <strain evidence="13">KCTC 23430</strain>
    </source>
</reference>
<dbReference type="InterPro" id="IPR003691">
    <property type="entry name" value="FluC"/>
</dbReference>
<keyword evidence="12" id="KW-0479">Metal-binding</keyword>
<dbReference type="GO" id="GO:0140114">
    <property type="term" value="P:cellular detoxification of fluoride"/>
    <property type="evidence" value="ECO:0007669"/>
    <property type="project" value="UniProtKB-UniRule"/>
</dbReference>
<protein>
    <recommendedName>
        <fullName evidence="12">Fluoride-specific ion channel FluC</fullName>
    </recommendedName>
</protein>
<evidence type="ECO:0000313" key="13">
    <source>
        <dbReference type="EMBL" id="GHD29440.1"/>
    </source>
</evidence>
<feature type="binding site" evidence="12">
    <location>
        <position position="78"/>
    </location>
    <ligand>
        <name>Na(+)</name>
        <dbReference type="ChEBI" id="CHEBI:29101"/>
        <note>structural</note>
    </ligand>
</feature>
<accession>A0A918XFA8</accession>
<dbReference type="PANTHER" id="PTHR28259">
    <property type="entry name" value="FLUORIDE EXPORT PROTEIN 1-RELATED"/>
    <property type="match status" value="1"/>
</dbReference>
<keyword evidence="9 12" id="KW-0407">Ion channel</keyword>
<keyword evidence="5 12" id="KW-1133">Transmembrane helix</keyword>
<evidence type="ECO:0000313" key="14">
    <source>
        <dbReference type="Proteomes" id="UP000644693"/>
    </source>
</evidence>
<dbReference type="NCBIfam" id="TIGR00494">
    <property type="entry name" value="crcB"/>
    <property type="match status" value="1"/>
</dbReference>
<feature type="transmembrane region" description="Helical" evidence="12">
    <location>
        <begin position="33"/>
        <end position="56"/>
    </location>
</feature>
<dbReference type="GO" id="GO:0005886">
    <property type="term" value="C:plasma membrane"/>
    <property type="evidence" value="ECO:0007669"/>
    <property type="project" value="UniProtKB-SubCell"/>
</dbReference>
<feature type="binding site" evidence="12">
    <location>
        <position position="75"/>
    </location>
    <ligand>
        <name>Na(+)</name>
        <dbReference type="ChEBI" id="CHEBI:29101"/>
        <note>structural</note>
    </ligand>
</feature>
<evidence type="ECO:0000256" key="4">
    <source>
        <dbReference type="ARBA" id="ARBA00022692"/>
    </source>
</evidence>
<evidence type="ECO:0000256" key="9">
    <source>
        <dbReference type="ARBA" id="ARBA00023303"/>
    </source>
</evidence>
<feature type="transmembrane region" description="Helical" evidence="12">
    <location>
        <begin position="68"/>
        <end position="91"/>
    </location>
</feature>
<evidence type="ECO:0000256" key="12">
    <source>
        <dbReference type="HAMAP-Rule" id="MF_00454"/>
    </source>
</evidence>
<dbReference type="Proteomes" id="UP000644693">
    <property type="component" value="Unassembled WGS sequence"/>
</dbReference>